<feature type="region of interest" description="Disordered" evidence="1">
    <location>
        <begin position="604"/>
        <end position="685"/>
    </location>
</feature>
<evidence type="ECO:0000313" key="2">
    <source>
        <dbReference type="EMBL" id="CAG9282326.1"/>
    </source>
</evidence>
<sequence length="925" mass="100373">MGNIASSDAHGLWKEDGNGDQNEAGAGDSTHNDDKTKYKSFPGSAFLEKTLCGSIDTTDPEEYEGAPYATQLFKRADKLCISSPTERKGASFPFDASSLTEEQQKDRATEETSQNQSSSLLARALMSEVTDNPKTMTPAAMTAREKALLKAQMGASKSAANHAARSPGDSYNAASPRPVGSQGQPNVIGSLAYALTGDETVANVCVHPSQITPTLGSQHDSAFSLDAACNRTEILTPKSNKGAVAAAPDGPFAVTIALCLSQYNAAVGHPDTVTRQTAFDFNEVQDRTYKYVSSTSAQGWQAGGGEKGTITDAQSHAESSSHANTTKGGVDPLVIPTEKVEKQPHVDVSHIPILHVNCQNQQQVDQIIHALASGEIFIPHMEIIPEALTATNNSPPDLMVRFGCERNDDLPPDEWNNWCVEFMHNQCYEYFHGLGALWMPRPFGIRIASQVQWKTVKHMNRYFAQAERVIDDWRSQGPQTLDPELSFGDTKPEEVAHPHGIYLLRNGTPTNYFGPNFERPYTTRMTRSLLHNVLAKSWDSRRREWSSTPIPRLVEPVTLMAAALGCHDPSAGGFLATEATTSSGGIVGSRLHHSAIGITAAPQVGSTTSKMRALNTASQSKSYLQPTSANGKKQESTEQDDEKKMEEFFDRRAVSKKAGSRYSTESVLSRERSIEPNGSTSPTELAPSVVASTYAQSVAASGTTVMHTNGAGLYSDEDWANEFGGFEEEQWPSGVQAPSGWQKKKAEKGLQHTSFQAPGEGNQRQTELLPKGNFIDKSKTTTGRNVPRQKPGPPASNFGNTIYALNGGSPRKSERGSEFSLDYSEDGASTMLSVPDQSTLLGQHYVGDASSRNEQDDESAVLSLQESTSSFISVIPTDEELLAVGWAKAMDAKSGNYYYFTFDRKKVVWDNPLMMGPLTTNPRDP</sequence>
<protein>
    <recommendedName>
        <fullName evidence="3">WW domain-containing protein</fullName>
    </recommendedName>
</protein>
<proteinExistence type="predicted"/>
<feature type="compositionally biased region" description="Polar residues" evidence="1">
    <location>
        <begin position="751"/>
        <end position="766"/>
    </location>
</feature>
<dbReference type="AlphaFoldDB" id="A0A8J9T4C9"/>
<name>A0A8J9T4C9_PHATR</name>
<organism evidence="2">
    <name type="scientific">Phaeodactylum tricornutum</name>
    <name type="common">Diatom</name>
    <dbReference type="NCBI Taxonomy" id="2850"/>
    <lineage>
        <taxon>Eukaryota</taxon>
        <taxon>Sar</taxon>
        <taxon>Stramenopiles</taxon>
        <taxon>Ochrophyta</taxon>
        <taxon>Bacillariophyta</taxon>
        <taxon>Bacillariophyceae</taxon>
        <taxon>Bacillariophycidae</taxon>
        <taxon>Naviculales</taxon>
        <taxon>Phaeodactylaceae</taxon>
        <taxon>Phaeodactylum</taxon>
    </lineage>
</organism>
<feature type="region of interest" description="Disordered" evidence="1">
    <location>
        <begin position="86"/>
        <end position="118"/>
    </location>
</feature>
<feature type="region of interest" description="Disordered" evidence="1">
    <location>
        <begin position="1"/>
        <end position="40"/>
    </location>
</feature>
<feature type="region of interest" description="Disordered" evidence="1">
    <location>
        <begin position="154"/>
        <end position="183"/>
    </location>
</feature>
<feature type="region of interest" description="Disordered" evidence="1">
    <location>
        <begin position="298"/>
        <end position="331"/>
    </location>
</feature>
<feature type="compositionally biased region" description="Polar residues" evidence="1">
    <location>
        <begin position="604"/>
        <end position="631"/>
    </location>
</feature>
<dbReference type="Proteomes" id="UP000836788">
    <property type="component" value="Chromosome 16"/>
</dbReference>
<gene>
    <name evidence="2" type="ORF">PTTT1_LOCUS19286</name>
</gene>
<evidence type="ECO:0008006" key="3">
    <source>
        <dbReference type="Google" id="ProtNLM"/>
    </source>
</evidence>
<evidence type="ECO:0000256" key="1">
    <source>
        <dbReference type="SAM" id="MobiDB-lite"/>
    </source>
</evidence>
<accession>A0A8J9T4C9</accession>
<feature type="compositionally biased region" description="Polar residues" evidence="1">
    <location>
        <begin position="311"/>
        <end position="327"/>
    </location>
</feature>
<feature type="compositionally biased region" description="Basic and acidic residues" evidence="1">
    <location>
        <begin position="632"/>
        <end position="653"/>
    </location>
</feature>
<reference evidence="2" key="1">
    <citation type="submission" date="2022-02" db="EMBL/GenBank/DDBJ databases">
        <authorList>
            <person name="Giguere J D."/>
        </authorList>
    </citation>
    <scope>NUCLEOTIDE SEQUENCE</scope>
    <source>
        <strain evidence="2">CCAP 1055/1</strain>
    </source>
</reference>
<dbReference type="EMBL" id="OU594957">
    <property type="protein sequence ID" value="CAG9282326.1"/>
    <property type="molecule type" value="Genomic_DNA"/>
</dbReference>
<feature type="region of interest" description="Disordered" evidence="1">
    <location>
        <begin position="730"/>
        <end position="821"/>
    </location>
</feature>